<dbReference type="PANTHER" id="PTHR42862:SF1">
    <property type="entry name" value="DELTA-1-PYRROLINE-5-CARBOXYLATE DEHYDROGENASE 2, ISOFORM A-RELATED"/>
    <property type="match status" value="1"/>
</dbReference>
<sequence length="543" mass="60020">MANAYFTPPPAVNEPSLSYAPGTPEREALKETLKAMKAEQRDVPMTIGGKKITTDTKIAMHPPHELKHTLGHYYKGGPEHVNMAIDAALEAKPAWEAMPWQERAAIFLRAADLISGPYRYKMNAATMLGQSKTPHQSEIEAVAEIADFFRFNVQYMTEMYEDQPLSEPESAIWNRVEYRPLEGFVFAITPFNFTAIAGNLPGAPALLGNTVVWKPAETQIYSAGLLMEVLEAAGLPDGVINLVLVDGPVAGDIIFEHKDFAGLHFTGSTKVFQSLWQTIGKNLPKYRSYPRIVGETGGKDFLVMHPSSDVQQVVTALVRGAYEYQGQKCSAASRAYLPKSKWPALKEALIRDIKTVKMGTVEDFSNFMGAVIDERAFDKIANYIEIAKKSDEAEIIVGGGYDKSEGYFIEPTVIVTGNPHFTTMEEEIFGPVLTIYVYEDEDFEATLDLVDSTSPYALTGAVFSNDRYAAHKAIERLRHSAGNFYINDKPTGAVVGQQPFGGARGSGTNDKAGSIINLYRWVSARSIKENFNPPSDYRYPYMG</sequence>
<dbReference type="InterPro" id="IPR015590">
    <property type="entry name" value="Aldehyde_DH_dom"/>
</dbReference>
<keyword evidence="14" id="KW-1185">Reference proteome</keyword>
<gene>
    <name evidence="13" type="ORF">IX84_28115</name>
</gene>
<dbReference type="FunFam" id="3.40.605.10:FF:000006">
    <property type="entry name" value="1-pyrroline-5-carboxylate dehydrogenase"/>
    <property type="match status" value="1"/>
</dbReference>
<dbReference type="Gene3D" id="3.40.605.10">
    <property type="entry name" value="Aldehyde Dehydrogenase, Chain A, domain 1"/>
    <property type="match status" value="1"/>
</dbReference>
<evidence type="ECO:0000256" key="1">
    <source>
        <dbReference type="ARBA" id="ARBA00004786"/>
    </source>
</evidence>
<dbReference type="EMBL" id="JPOS01000090">
    <property type="protein sequence ID" value="KGE85366.1"/>
    <property type="molecule type" value="Genomic_DNA"/>
</dbReference>
<dbReference type="Pfam" id="PF00171">
    <property type="entry name" value="Aldedh"/>
    <property type="match status" value="1"/>
</dbReference>
<dbReference type="InterPro" id="IPR016163">
    <property type="entry name" value="Ald_DH_C"/>
</dbReference>
<accession>A0A098RZU3</accession>
<feature type="region of interest" description="Disordered" evidence="11">
    <location>
        <begin position="1"/>
        <end position="22"/>
    </location>
</feature>
<dbReference type="RefSeq" id="WP_044228498.1">
    <property type="nucleotide sequence ID" value="NZ_JBKAGJ010000004.1"/>
</dbReference>
<evidence type="ECO:0000313" key="14">
    <source>
        <dbReference type="Proteomes" id="UP000029736"/>
    </source>
</evidence>
<comment type="pathway">
    <text evidence="1">Amino-acid degradation; L-proline degradation into L-glutamate; L-glutamate from L-proline: step 2/2.</text>
</comment>
<dbReference type="GO" id="GO:0009898">
    <property type="term" value="C:cytoplasmic side of plasma membrane"/>
    <property type="evidence" value="ECO:0007669"/>
    <property type="project" value="TreeGrafter"/>
</dbReference>
<dbReference type="PROSITE" id="PS00687">
    <property type="entry name" value="ALDEHYDE_DEHYDR_GLU"/>
    <property type="match status" value="1"/>
</dbReference>
<dbReference type="InterPro" id="IPR016160">
    <property type="entry name" value="Ald_DH_CS_CYS"/>
</dbReference>
<dbReference type="STRING" id="1524460.IX84_28115"/>
<dbReference type="InterPro" id="IPR005931">
    <property type="entry name" value="P5CDH/ALDH4A1"/>
</dbReference>
<evidence type="ECO:0000256" key="7">
    <source>
        <dbReference type="ARBA" id="ARBA00032259"/>
    </source>
</evidence>
<name>A0A098RZU3_9BACT</name>
<dbReference type="GO" id="GO:0010133">
    <property type="term" value="P:L-proline catabolic process to L-glutamate"/>
    <property type="evidence" value="ECO:0007669"/>
    <property type="project" value="UniProtKB-UniPathway"/>
</dbReference>
<evidence type="ECO:0000256" key="3">
    <source>
        <dbReference type="ARBA" id="ARBA00012884"/>
    </source>
</evidence>
<evidence type="ECO:0000256" key="8">
    <source>
        <dbReference type="ARBA" id="ARBA00048142"/>
    </source>
</evidence>
<dbReference type="InterPro" id="IPR029510">
    <property type="entry name" value="Ald_DH_CS_GLU"/>
</dbReference>
<organism evidence="13 14">
    <name type="scientific">Phaeodactylibacter xiamenensis</name>
    <dbReference type="NCBI Taxonomy" id="1524460"/>
    <lineage>
        <taxon>Bacteria</taxon>
        <taxon>Pseudomonadati</taxon>
        <taxon>Bacteroidota</taxon>
        <taxon>Saprospiria</taxon>
        <taxon>Saprospirales</taxon>
        <taxon>Haliscomenobacteraceae</taxon>
        <taxon>Phaeodactylibacter</taxon>
    </lineage>
</organism>
<dbReference type="OrthoDB" id="629320at2"/>
<dbReference type="CDD" id="cd07123">
    <property type="entry name" value="ALDH_F4-17_P5CDH"/>
    <property type="match status" value="1"/>
</dbReference>
<dbReference type="PANTHER" id="PTHR42862">
    <property type="entry name" value="DELTA-1-PYRROLINE-5-CARBOXYLATE DEHYDROGENASE 1, ISOFORM A-RELATED"/>
    <property type="match status" value="1"/>
</dbReference>
<protein>
    <recommendedName>
        <fullName evidence="7">L-glutamate gamma-semialdehyde dehydrogenase</fullName>
        <ecNumber evidence="3">1.2.1.88</ecNumber>
    </recommendedName>
    <alternativeName>
        <fullName evidence="7">L-glutamate gamma-semialdehyde dehydrogenase</fullName>
    </alternativeName>
</protein>
<dbReference type="UniPathway" id="UPA00261">
    <property type="reaction ID" value="UER00374"/>
</dbReference>
<keyword evidence="4 10" id="KW-0560">Oxidoreductase</keyword>
<evidence type="ECO:0000256" key="6">
    <source>
        <dbReference type="ARBA" id="ARBA00023062"/>
    </source>
</evidence>
<evidence type="ECO:0000256" key="5">
    <source>
        <dbReference type="ARBA" id="ARBA00023027"/>
    </source>
</evidence>
<dbReference type="NCBIfam" id="TIGR01236">
    <property type="entry name" value="D1pyr5carbox1"/>
    <property type="match status" value="1"/>
</dbReference>
<evidence type="ECO:0000259" key="12">
    <source>
        <dbReference type="Pfam" id="PF00171"/>
    </source>
</evidence>
<dbReference type="GO" id="GO:0003842">
    <property type="term" value="F:L-glutamate gamma-semialdehyde dehydrogenase activity"/>
    <property type="evidence" value="ECO:0007669"/>
    <property type="project" value="UniProtKB-EC"/>
</dbReference>
<comment type="caution">
    <text evidence="13">The sequence shown here is derived from an EMBL/GenBank/DDBJ whole genome shotgun (WGS) entry which is preliminary data.</text>
</comment>
<feature type="active site" evidence="9">
    <location>
        <position position="295"/>
    </location>
</feature>
<dbReference type="Gene3D" id="3.40.309.10">
    <property type="entry name" value="Aldehyde Dehydrogenase, Chain A, domain 2"/>
    <property type="match status" value="1"/>
</dbReference>
<dbReference type="Proteomes" id="UP000029736">
    <property type="component" value="Unassembled WGS sequence"/>
</dbReference>
<dbReference type="InterPro" id="IPR016162">
    <property type="entry name" value="Ald_DH_N"/>
</dbReference>
<feature type="domain" description="Aldehyde dehydrogenase" evidence="12">
    <location>
        <begin position="57"/>
        <end position="514"/>
    </location>
</feature>
<evidence type="ECO:0000313" key="13">
    <source>
        <dbReference type="EMBL" id="KGE85366.1"/>
    </source>
</evidence>
<evidence type="ECO:0000256" key="9">
    <source>
        <dbReference type="PROSITE-ProRule" id="PRU10007"/>
    </source>
</evidence>
<dbReference type="PROSITE" id="PS00070">
    <property type="entry name" value="ALDEHYDE_DEHYDR_CYS"/>
    <property type="match status" value="1"/>
</dbReference>
<evidence type="ECO:0000256" key="2">
    <source>
        <dbReference type="ARBA" id="ARBA00009986"/>
    </source>
</evidence>
<reference evidence="13 14" key="1">
    <citation type="journal article" date="2014" name="Int. J. Syst. Evol. Microbiol.">
        <title>Phaeodactylibacter xiamenensis gen. nov., sp. nov., a member of the family Saprospiraceae isolated from the marine alga Phaeodactylum tricornutum.</title>
        <authorList>
            <person name="Chen Z.Jr."/>
            <person name="Lei X."/>
            <person name="Lai Q."/>
            <person name="Li Y."/>
            <person name="Zhang B."/>
            <person name="Zhang J."/>
            <person name="Zhang H."/>
            <person name="Yang L."/>
            <person name="Zheng W."/>
            <person name="Tian Y."/>
            <person name="Yu Z."/>
            <person name="Xu H.Jr."/>
            <person name="Zheng T."/>
        </authorList>
    </citation>
    <scope>NUCLEOTIDE SEQUENCE [LARGE SCALE GENOMIC DNA]</scope>
    <source>
        <strain evidence="13 14">KD52</strain>
    </source>
</reference>
<dbReference type="InterPro" id="IPR050485">
    <property type="entry name" value="Proline_metab_enzyme"/>
</dbReference>
<comment type="catalytic activity">
    <reaction evidence="8">
        <text>L-glutamate 5-semialdehyde + NAD(+) + H2O = L-glutamate + NADH + 2 H(+)</text>
        <dbReference type="Rhea" id="RHEA:30235"/>
        <dbReference type="ChEBI" id="CHEBI:15377"/>
        <dbReference type="ChEBI" id="CHEBI:15378"/>
        <dbReference type="ChEBI" id="CHEBI:29985"/>
        <dbReference type="ChEBI" id="CHEBI:57540"/>
        <dbReference type="ChEBI" id="CHEBI:57945"/>
        <dbReference type="ChEBI" id="CHEBI:58066"/>
        <dbReference type="EC" id="1.2.1.88"/>
    </reaction>
</comment>
<dbReference type="GO" id="GO:0004657">
    <property type="term" value="F:proline dehydrogenase activity"/>
    <property type="evidence" value="ECO:0007669"/>
    <property type="project" value="UniProtKB-ARBA"/>
</dbReference>
<dbReference type="AlphaFoldDB" id="A0A098RZU3"/>
<keyword evidence="6" id="KW-0642">Proline metabolism</keyword>
<proteinExistence type="inferred from homology"/>
<evidence type="ECO:0000256" key="10">
    <source>
        <dbReference type="RuleBase" id="RU003345"/>
    </source>
</evidence>
<keyword evidence="5" id="KW-0520">NAD</keyword>
<dbReference type="FunFam" id="3.40.309.10:FF:000005">
    <property type="entry name" value="1-pyrroline-5-carboxylate dehydrogenase 1"/>
    <property type="match status" value="1"/>
</dbReference>
<comment type="similarity">
    <text evidence="2 10">Belongs to the aldehyde dehydrogenase family.</text>
</comment>
<dbReference type="SUPFAM" id="SSF53720">
    <property type="entry name" value="ALDH-like"/>
    <property type="match status" value="1"/>
</dbReference>
<dbReference type="InterPro" id="IPR016161">
    <property type="entry name" value="Ald_DH/histidinol_DH"/>
</dbReference>
<dbReference type="EC" id="1.2.1.88" evidence="3"/>
<evidence type="ECO:0000256" key="11">
    <source>
        <dbReference type="SAM" id="MobiDB-lite"/>
    </source>
</evidence>
<evidence type="ECO:0000256" key="4">
    <source>
        <dbReference type="ARBA" id="ARBA00023002"/>
    </source>
</evidence>